<name>A0A9W7F2Z8_9STRA</name>
<protein>
    <submittedName>
        <fullName evidence="4">Uncharacterized protein</fullName>
    </submittedName>
</protein>
<evidence type="ECO:0000256" key="3">
    <source>
        <dbReference type="SAM" id="SignalP"/>
    </source>
</evidence>
<dbReference type="AlphaFoldDB" id="A0A9W7F2Z8"/>
<dbReference type="EMBL" id="BRXX01000270">
    <property type="protein sequence ID" value="GMI01720.1"/>
    <property type="molecule type" value="Genomic_DNA"/>
</dbReference>
<keyword evidence="5" id="KW-1185">Reference proteome</keyword>
<comment type="caution">
    <text evidence="4">The sequence shown here is derived from an EMBL/GenBank/DDBJ whole genome shotgun (WGS) entry which is preliminary data.</text>
</comment>
<evidence type="ECO:0000256" key="1">
    <source>
        <dbReference type="SAM" id="Coils"/>
    </source>
</evidence>
<feature type="coiled-coil region" evidence="1">
    <location>
        <begin position="163"/>
        <end position="367"/>
    </location>
</feature>
<gene>
    <name evidence="4" type="ORF">TrVE_jg7180</name>
</gene>
<reference evidence="5" key="1">
    <citation type="journal article" date="2023" name="Commun. Biol.">
        <title>Genome analysis of Parmales, the sister group of diatoms, reveals the evolutionary specialization of diatoms from phago-mixotrophs to photoautotrophs.</title>
        <authorList>
            <person name="Ban H."/>
            <person name="Sato S."/>
            <person name="Yoshikawa S."/>
            <person name="Yamada K."/>
            <person name="Nakamura Y."/>
            <person name="Ichinomiya M."/>
            <person name="Sato N."/>
            <person name="Blanc-Mathieu R."/>
            <person name="Endo H."/>
            <person name="Kuwata A."/>
            <person name="Ogata H."/>
        </authorList>
    </citation>
    <scope>NUCLEOTIDE SEQUENCE [LARGE SCALE GENOMIC DNA]</scope>
    <source>
        <strain evidence="5">NIES 3699</strain>
    </source>
</reference>
<accession>A0A9W7F2Z8</accession>
<organism evidence="4 5">
    <name type="scientific">Triparma verrucosa</name>
    <dbReference type="NCBI Taxonomy" id="1606542"/>
    <lineage>
        <taxon>Eukaryota</taxon>
        <taxon>Sar</taxon>
        <taxon>Stramenopiles</taxon>
        <taxon>Ochrophyta</taxon>
        <taxon>Bolidophyceae</taxon>
        <taxon>Parmales</taxon>
        <taxon>Triparmaceae</taxon>
        <taxon>Triparma</taxon>
    </lineage>
</organism>
<evidence type="ECO:0000313" key="4">
    <source>
        <dbReference type="EMBL" id="GMI01720.1"/>
    </source>
</evidence>
<feature type="compositionally biased region" description="Polar residues" evidence="2">
    <location>
        <begin position="38"/>
        <end position="53"/>
    </location>
</feature>
<feature type="region of interest" description="Disordered" evidence="2">
    <location>
        <begin position="38"/>
        <end position="109"/>
    </location>
</feature>
<feature type="signal peptide" evidence="3">
    <location>
        <begin position="1"/>
        <end position="20"/>
    </location>
</feature>
<dbReference type="Gene3D" id="1.20.5.340">
    <property type="match status" value="1"/>
</dbReference>
<proteinExistence type="predicted"/>
<keyword evidence="3" id="KW-0732">Signal</keyword>
<evidence type="ECO:0000256" key="2">
    <source>
        <dbReference type="SAM" id="MobiDB-lite"/>
    </source>
</evidence>
<evidence type="ECO:0000313" key="5">
    <source>
        <dbReference type="Proteomes" id="UP001165160"/>
    </source>
</evidence>
<sequence length="476" mass="52886">MKFSLVTTLVLGNALVPTLTFVPAPCPAAFATLKSANKSPLKMSTQSPTSLASGQGFGKSASARKKKGSWKDAPSAGLASDLPYSSPEVSAAASGKGEEPLPTVAPPSDQLDLIEKLRVEIKLAEDKIVSESKGRADAEKVAADVKGQKDIAEKMAEQRAAEAADQQEVIDQLTAHITDAKQKIENQKRAALVAEATAKEDMEMKEKELKKIKKLKKQAKTQDMLIIEGLRENLAQAKDDFVQAKDEAVARVTEVREDWEGRLKKVNDELAETLASVKTLETEINNKNMQLASKDEEISEKDEVIEQQRAQISEMESRLTKYDNQVFELDRDLESASGELDAMRAAQEELKAEVGSLEMEVARVKAKFSDEINKMEEDKLSTQRDLESFRKSEQIYREDSEKMLTVLKQKIVSKEYEITAYEQELTNIKPLMGRLREAVNTGLATKLSTGRIGKFRERARSIRGKVKARVQKTLKR</sequence>
<keyword evidence="1" id="KW-0175">Coiled coil</keyword>
<dbReference type="Proteomes" id="UP001165160">
    <property type="component" value="Unassembled WGS sequence"/>
</dbReference>
<feature type="chain" id="PRO_5040815405" evidence="3">
    <location>
        <begin position="21"/>
        <end position="476"/>
    </location>
</feature>